<dbReference type="PROSITE" id="PS00061">
    <property type="entry name" value="ADH_SHORT"/>
    <property type="match status" value="1"/>
</dbReference>
<name>A0A3M0CNR2_9PROT</name>
<organism evidence="4 5">
    <name type="scientific">Eilatimonas milleporae</name>
    <dbReference type="NCBI Taxonomy" id="911205"/>
    <lineage>
        <taxon>Bacteria</taxon>
        <taxon>Pseudomonadati</taxon>
        <taxon>Pseudomonadota</taxon>
        <taxon>Alphaproteobacteria</taxon>
        <taxon>Kordiimonadales</taxon>
        <taxon>Kordiimonadaceae</taxon>
        <taxon>Eilatimonas</taxon>
    </lineage>
</organism>
<sequence length="271" mass="28280">MDVKNKVVVVTGGASGIGKALVELFAAEGAAHVVAADLDGDGAAAVADAAGPSVSGARLDVTDEDAVRALVTDIETEHGPVDLYVSNAGILFSDAPDWTVISQTNAQWRKIWSVNVFAHILACRAVLPGMIARAKEGAGTGFLVTASAAGLLSQIGDSAYSTTKHAAVGFAESLAITHGDDGLYVGVLCPQAVDTPMIGEARESSAAVDGILPADEVARRTLAAMRDGAFMIRPHDKVAGYFQMKAADYDRWVGGMRKLRRMQMEKTGRPI</sequence>
<dbReference type="SUPFAM" id="SSF51735">
    <property type="entry name" value="NAD(P)-binding Rossmann-fold domains"/>
    <property type="match status" value="1"/>
</dbReference>
<dbReference type="Proteomes" id="UP000271227">
    <property type="component" value="Unassembled WGS sequence"/>
</dbReference>
<proteinExistence type="inferred from homology"/>
<protein>
    <submittedName>
        <fullName evidence="4">NAD(P)-dependent dehydrogenase (Short-subunit alcohol dehydrogenase family)</fullName>
    </submittedName>
</protein>
<dbReference type="PRINTS" id="PR00081">
    <property type="entry name" value="GDHRDH"/>
</dbReference>
<evidence type="ECO:0000313" key="5">
    <source>
        <dbReference type="Proteomes" id="UP000271227"/>
    </source>
</evidence>
<comment type="caution">
    <text evidence="4">The sequence shown here is derived from an EMBL/GenBank/DDBJ whole genome shotgun (WGS) entry which is preliminary data.</text>
</comment>
<dbReference type="PRINTS" id="PR00080">
    <property type="entry name" value="SDRFAMILY"/>
</dbReference>
<comment type="similarity">
    <text evidence="1 3">Belongs to the short-chain dehydrogenases/reductases (SDR) family.</text>
</comment>
<accession>A0A3M0CNR2</accession>
<keyword evidence="2" id="KW-0560">Oxidoreductase</keyword>
<dbReference type="RefSeq" id="WP_121937794.1">
    <property type="nucleotide sequence ID" value="NZ_REFR01000010.1"/>
</dbReference>
<evidence type="ECO:0000256" key="3">
    <source>
        <dbReference type="RuleBase" id="RU000363"/>
    </source>
</evidence>
<dbReference type="OrthoDB" id="210852at2"/>
<evidence type="ECO:0000313" key="4">
    <source>
        <dbReference type="EMBL" id="RMB08426.1"/>
    </source>
</evidence>
<dbReference type="InterPro" id="IPR036291">
    <property type="entry name" value="NAD(P)-bd_dom_sf"/>
</dbReference>
<dbReference type="Gene3D" id="3.40.50.720">
    <property type="entry name" value="NAD(P)-binding Rossmann-like Domain"/>
    <property type="match status" value="1"/>
</dbReference>
<gene>
    <name evidence="4" type="ORF">BXY39_1059</name>
</gene>
<keyword evidence="5" id="KW-1185">Reference proteome</keyword>
<dbReference type="PANTHER" id="PTHR43669">
    <property type="entry name" value="5-KETO-D-GLUCONATE 5-REDUCTASE"/>
    <property type="match status" value="1"/>
</dbReference>
<dbReference type="EMBL" id="REFR01000010">
    <property type="protein sequence ID" value="RMB08426.1"/>
    <property type="molecule type" value="Genomic_DNA"/>
</dbReference>
<dbReference type="AlphaFoldDB" id="A0A3M0CNR2"/>
<dbReference type="Pfam" id="PF00106">
    <property type="entry name" value="adh_short"/>
    <property type="match status" value="1"/>
</dbReference>
<reference evidence="4 5" key="1">
    <citation type="submission" date="2018-10" db="EMBL/GenBank/DDBJ databases">
        <title>Genomic Encyclopedia of Archaeal and Bacterial Type Strains, Phase II (KMG-II): from individual species to whole genera.</title>
        <authorList>
            <person name="Goeker M."/>
        </authorList>
    </citation>
    <scope>NUCLEOTIDE SEQUENCE [LARGE SCALE GENOMIC DNA]</scope>
    <source>
        <strain evidence="4 5">DSM 25217</strain>
    </source>
</reference>
<dbReference type="InterPro" id="IPR020904">
    <property type="entry name" value="Sc_DH/Rdtase_CS"/>
</dbReference>
<evidence type="ECO:0000256" key="1">
    <source>
        <dbReference type="ARBA" id="ARBA00006484"/>
    </source>
</evidence>
<evidence type="ECO:0000256" key="2">
    <source>
        <dbReference type="ARBA" id="ARBA00023002"/>
    </source>
</evidence>
<dbReference type="PANTHER" id="PTHR43669:SF3">
    <property type="entry name" value="ALCOHOL DEHYDROGENASE, PUTATIVE (AFU_ORTHOLOGUE AFUA_3G03445)-RELATED"/>
    <property type="match status" value="1"/>
</dbReference>
<dbReference type="CDD" id="cd05233">
    <property type="entry name" value="SDR_c"/>
    <property type="match status" value="1"/>
</dbReference>
<dbReference type="GO" id="GO:0016491">
    <property type="term" value="F:oxidoreductase activity"/>
    <property type="evidence" value="ECO:0007669"/>
    <property type="project" value="UniProtKB-KW"/>
</dbReference>
<dbReference type="InParanoid" id="A0A3M0CNR2"/>
<dbReference type="InterPro" id="IPR002347">
    <property type="entry name" value="SDR_fam"/>
</dbReference>